<sequence length="495" mass="53403">MLYRPWVDSANRVFTGVLLVQLLITFVIAFLTGDWFVPVVLSLLIVSLPLLLIRASGQSKLTRHVIAAAIQLITAVHIDQTMGLVEMHFEIFVVMAFLIYYRDWMIVVTSVGVVAVHHILFFVLQSNGADVYIFAEGYVTLGILAIHAGFAVAEGAVLCVIAKQSDTEAVSAQTLRNSIADIVKQSDKLNLMVDVSGTTDEVTAFKNLLTQFRKNIQSTRGLSKRIQDVSGALSKESEELIKSRQNSSQEVDSIASAIEEMAVTISSISEQANLAKMSAEESIDRSENAANVAETAAGSISSLKANVLATNDKLKSLDRQCHQISDVIGAINDITKQTNLLALNAAIEAARAGEEGRGFAVVADEVRSLATTTGKNAEQISQISQNILTEVAEAVSSMDACVQQIDEAVTYSEESGSSMKTVAQRINDVAQKVISVAAATEEQRNASEDISRSAQTMRELSEAETQLLVNGQENATSLKTVSTQLDSEVGRFIVD</sequence>
<dbReference type="InterPro" id="IPR004089">
    <property type="entry name" value="MCPsignal_dom"/>
</dbReference>
<keyword evidence="5" id="KW-0472">Membrane</keyword>
<evidence type="ECO:0000256" key="2">
    <source>
        <dbReference type="ARBA" id="ARBA00023224"/>
    </source>
</evidence>
<reference evidence="8 10" key="1">
    <citation type="submission" date="2020-09" db="EMBL/GenBank/DDBJ databases">
        <title>Draft Genomes of Bacterial Isolates from North Pond Shallow Sediments.</title>
        <authorList>
            <person name="Kiel Reese B."/>
            <person name="Mullis M."/>
            <person name="Weisend R.E."/>
        </authorList>
    </citation>
    <scope>NUCLEOTIDE SEQUENCE</scope>
    <source>
        <strain evidence="8">KJE-2</strain>
        <strain evidence="7 10">KJE-3</strain>
    </source>
</reference>
<evidence type="ECO:0000313" key="7">
    <source>
        <dbReference type="EMBL" id="MBJ7267322.1"/>
    </source>
</evidence>
<dbReference type="RefSeq" id="WP_054487288.1">
    <property type="nucleotide sequence ID" value="NZ_FPBE01000001.1"/>
</dbReference>
<dbReference type="GO" id="GO:0007165">
    <property type="term" value="P:signal transduction"/>
    <property type="evidence" value="ECO:0007669"/>
    <property type="project" value="UniProtKB-KW"/>
</dbReference>
<keyword evidence="10" id="KW-1185">Reference proteome</keyword>
<keyword evidence="2 4" id="KW-0807">Transducer</keyword>
<evidence type="ECO:0000256" key="5">
    <source>
        <dbReference type="SAM" id="Phobius"/>
    </source>
</evidence>
<comment type="caution">
    <text evidence="8">The sequence shown here is derived from an EMBL/GenBank/DDBJ whole genome shotgun (WGS) entry which is preliminary data.</text>
</comment>
<dbReference type="Proteomes" id="UP000655994">
    <property type="component" value="Unassembled WGS sequence"/>
</dbReference>
<protein>
    <submittedName>
        <fullName evidence="8">Methyl-accepting chemotaxis protein</fullName>
    </submittedName>
</protein>
<proteinExistence type="inferred from homology"/>
<dbReference type="PANTHER" id="PTHR32089:SF112">
    <property type="entry name" value="LYSOZYME-LIKE PROTEIN-RELATED"/>
    <property type="match status" value="1"/>
</dbReference>
<evidence type="ECO:0000256" key="3">
    <source>
        <dbReference type="ARBA" id="ARBA00029447"/>
    </source>
</evidence>
<keyword evidence="5" id="KW-0812">Transmembrane</keyword>
<dbReference type="InterPro" id="IPR004090">
    <property type="entry name" value="Chemotax_Me-accpt_rcpt"/>
</dbReference>
<dbReference type="PROSITE" id="PS50111">
    <property type="entry name" value="CHEMOTAXIS_TRANSDUC_2"/>
    <property type="match status" value="1"/>
</dbReference>
<feature type="transmembrane region" description="Helical" evidence="5">
    <location>
        <begin position="131"/>
        <end position="153"/>
    </location>
</feature>
<comment type="subcellular location">
    <subcellularLocation>
        <location evidence="1">Membrane</location>
    </subcellularLocation>
</comment>
<comment type="similarity">
    <text evidence="3">Belongs to the methyl-accepting chemotaxis (MCP) protein family.</text>
</comment>
<dbReference type="SUPFAM" id="SSF58104">
    <property type="entry name" value="Methyl-accepting chemotaxis protein (MCP) signaling domain"/>
    <property type="match status" value="1"/>
</dbReference>
<keyword evidence="5" id="KW-1133">Transmembrane helix</keyword>
<feature type="transmembrane region" description="Helical" evidence="5">
    <location>
        <begin position="12"/>
        <end position="29"/>
    </location>
</feature>
<dbReference type="GO" id="GO:0004888">
    <property type="term" value="F:transmembrane signaling receptor activity"/>
    <property type="evidence" value="ECO:0007669"/>
    <property type="project" value="InterPro"/>
</dbReference>
<dbReference type="GO" id="GO:0016020">
    <property type="term" value="C:membrane"/>
    <property type="evidence" value="ECO:0007669"/>
    <property type="project" value="UniProtKB-SubCell"/>
</dbReference>
<feature type="domain" description="Methyl-accepting transducer" evidence="6">
    <location>
        <begin position="222"/>
        <end position="458"/>
    </location>
</feature>
<feature type="transmembrane region" description="Helical" evidence="5">
    <location>
        <begin position="35"/>
        <end position="53"/>
    </location>
</feature>
<evidence type="ECO:0000256" key="1">
    <source>
        <dbReference type="ARBA" id="ARBA00004370"/>
    </source>
</evidence>
<accession>A0A8I1GDU4</accession>
<dbReference type="PANTHER" id="PTHR32089">
    <property type="entry name" value="METHYL-ACCEPTING CHEMOTAXIS PROTEIN MCPB"/>
    <property type="match status" value="1"/>
</dbReference>
<dbReference type="PRINTS" id="PR00260">
    <property type="entry name" value="CHEMTRNSDUCR"/>
</dbReference>
<evidence type="ECO:0000313" key="10">
    <source>
        <dbReference type="Proteomes" id="UP000655994"/>
    </source>
</evidence>
<gene>
    <name evidence="7" type="ORF">JHC10_10275</name>
    <name evidence="8" type="ORF">JHC11_14000</name>
</gene>
<dbReference type="EMBL" id="JAEMOP010000009">
    <property type="protein sequence ID" value="MBJ7317107.1"/>
    <property type="molecule type" value="Genomic_DNA"/>
</dbReference>
<dbReference type="EMBL" id="JAEMOS010000032">
    <property type="protein sequence ID" value="MBJ7267322.1"/>
    <property type="molecule type" value="Genomic_DNA"/>
</dbReference>
<dbReference type="Proteomes" id="UP000621390">
    <property type="component" value="Unassembled WGS sequence"/>
</dbReference>
<dbReference type="Gene3D" id="1.10.287.950">
    <property type="entry name" value="Methyl-accepting chemotaxis protein"/>
    <property type="match status" value="1"/>
</dbReference>
<feature type="transmembrane region" description="Helical" evidence="5">
    <location>
        <begin position="104"/>
        <end position="124"/>
    </location>
</feature>
<dbReference type="OrthoDB" id="2489132at2"/>
<name>A0A8I1GDU4_9GAMM</name>
<evidence type="ECO:0000256" key="4">
    <source>
        <dbReference type="PROSITE-ProRule" id="PRU00284"/>
    </source>
</evidence>
<dbReference type="GO" id="GO:0006935">
    <property type="term" value="P:chemotaxis"/>
    <property type="evidence" value="ECO:0007669"/>
    <property type="project" value="InterPro"/>
</dbReference>
<organism evidence="8 9">
    <name type="scientific">Idiomarina abyssalis</name>
    <dbReference type="NCBI Taxonomy" id="86102"/>
    <lineage>
        <taxon>Bacteria</taxon>
        <taxon>Pseudomonadati</taxon>
        <taxon>Pseudomonadota</taxon>
        <taxon>Gammaproteobacteria</taxon>
        <taxon>Alteromonadales</taxon>
        <taxon>Idiomarinaceae</taxon>
        <taxon>Idiomarina</taxon>
    </lineage>
</organism>
<dbReference type="SMART" id="SM00283">
    <property type="entry name" value="MA"/>
    <property type="match status" value="1"/>
</dbReference>
<evidence type="ECO:0000313" key="9">
    <source>
        <dbReference type="Proteomes" id="UP000621390"/>
    </source>
</evidence>
<dbReference type="AlphaFoldDB" id="A0A8I1GDU4"/>
<evidence type="ECO:0000313" key="8">
    <source>
        <dbReference type="EMBL" id="MBJ7317107.1"/>
    </source>
</evidence>
<evidence type="ECO:0000259" key="6">
    <source>
        <dbReference type="PROSITE" id="PS50111"/>
    </source>
</evidence>
<dbReference type="Pfam" id="PF00015">
    <property type="entry name" value="MCPsignal"/>
    <property type="match status" value="1"/>
</dbReference>